<feature type="domain" description="YprB ribonuclease H-like" evidence="6">
    <location>
        <begin position="325"/>
        <end position="525"/>
    </location>
</feature>
<keyword evidence="4" id="KW-0067">ATP-binding</keyword>
<evidence type="ECO:0000259" key="6">
    <source>
        <dbReference type="Pfam" id="PF13482"/>
    </source>
</evidence>
<dbReference type="InterPro" id="IPR038720">
    <property type="entry name" value="YprB_RNase_H-like_dom"/>
</dbReference>
<gene>
    <name evidence="7" type="ORF">FHR79_001549</name>
</gene>
<comment type="caution">
    <text evidence="7">The sequence shown here is derived from an EMBL/GenBank/DDBJ whole genome shotgun (WGS) entry which is preliminary data.</text>
</comment>
<dbReference type="InterPro" id="IPR041679">
    <property type="entry name" value="DNA2/NAM7-like_C"/>
</dbReference>
<evidence type="ECO:0000256" key="2">
    <source>
        <dbReference type="ARBA" id="ARBA00022801"/>
    </source>
</evidence>
<dbReference type="InterPro" id="IPR047187">
    <property type="entry name" value="SF1_C_Upf1"/>
</dbReference>
<dbReference type="Pfam" id="PF13087">
    <property type="entry name" value="AAA_12"/>
    <property type="match status" value="1"/>
</dbReference>
<dbReference type="Pfam" id="PF13604">
    <property type="entry name" value="AAA_30"/>
    <property type="match status" value="1"/>
</dbReference>
<evidence type="ECO:0000256" key="4">
    <source>
        <dbReference type="ARBA" id="ARBA00022840"/>
    </source>
</evidence>
<dbReference type="InterPro" id="IPR027417">
    <property type="entry name" value="P-loop_NTPase"/>
</dbReference>
<evidence type="ECO:0000256" key="1">
    <source>
        <dbReference type="ARBA" id="ARBA00022741"/>
    </source>
</evidence>
<dbReference type="Proteomes" id="UP000582085">
    <property type="component" value="Unassembled WGS sequence"/>
</dbReference>
<keyword evidence="1" id="KW-0547">Nucleotide-binding</keyword>
<dbReference type="SUPFAM" id="SSF52540">
    <property type="entry name" value="P-loop containing nucleoside triphosphate hydrolases"/>
    <property type="match status" value="1"/>
</dbReference>
<dbReference type="Pfam" id="PF13482">
    <property type="entry name" value="RNase_H_2"/>
    <property type="match status" value="1"/>
</dbReference>
<sequence length="1196" mass="129238">MVTFAPDRASFMLSPSDITAAATCTYGWLRGTVDPALGRAPRIGVADAFLERVSRLGDEHESRVLARLEAEHGADQVVRLARPERYTPEGVRAARERTAAALAARPAVVFQGMLHDGAFGGLADFLVLRTDEEHPEGAYEVVDTKLARHARVPALLQIAAYADLLDGMGVPRARQGSLWLGDGSRHVADLDEVIPVYRHQRARLEALLQDHVAAGEPARWGDDRLSVCGACEACEEAVAEHRDVLLTAGATRLQRTRLREAGIMTIEQLAASVAPPEGMARRTWEALREQAAIQLEPAGADGLPPHRIVDPRAVAGLPVPDAGDVFFDFEGDPLWVSADGSMEGLEYLWGWVEAPGGDTARTASADFRFTGLWADTRAAERAALERFVAFVEARRAAHPGMRIYHYAAYEVTALKRLTVRHGVGERELDDWLRAGLFVDLYSTVRAALRAGVPSYSIKKLEPLYMGVEHRAEDGVTTAADSVTEYHRYVAALEAGDTEVARAIRADIEDYNRYDCVSTARLRDWLLEQVGRTAEHGATAPRPDDDEHLVEPAPALEGEDARLEADLLGLLPTADDADAVLDDEQRGVALLAAGLGFYQREDKPAWWAFFDRGISPPDEWQDARANVVADRVDVAEDWHRPKGARTFQRVLRMTGTLEPGSSLQPGAEAITVYEDVPADRRDLLQPNAVRWVGAKAVVEDVEDRPDGSSVVLLREKIPTQDVEQHSELPMAAFAHTVVNTDKLKERLRERARTAVQAGGLPGSGGDAAAPSTAAFDILARRPPATAGRPLAAISTELREGDSAPAPARQGWEALVEALESARGSYVAVQGPPGTGKTHVGSHAVKALLERGWSVGVTAQSHAVVENFLGKLVSIGVPKKQVLKAEKRGKDAPERPWATVSDAKPYIGLPGHVVGGTAWTFAHEDVQEFDLLVIDEAGQFSLAHTLAAAAMARTVLLLGDPQQLPQVTKGTHPQPIGEAALSWLAADEPVLRADRGFFLDTSWRMHSALTEAVSTLSYAGELGAREEVTDARRLDGVEPGLHPWPVSHTGNAVSSPEEAAAVVEIIRTLLGRAWSTGPDDPGRPLEPSDVIVVAPYNAQVATVREALDAAGLEGTTVGTVDKFQGREAAVAILTMAASSPQEVPRGLDFLLNRNRLNVSISRGQWAAYLVHSPALADALPTRPEDLPMIGAFLRLVHR</sequence>
<dbReference type="CDD" id="cd17934">
    <property type="entry name" value="DEXXQc_Upf1-like"/>
    <property type="match status" value="1"/>
</dbReference>
<evidence type="ECO:0000313" key="8">
    <source>
        <dbReference type="Proteomes" id="UP000582085"/>
    </source>
</evidence>
<feature type="domain" description="DNA2/NAM7 helicase-like C-terminal" evidence="5">
    <location>
        <begin position="995"/>
        <end position="1168"/>
    </location>
</feature>
<dbReference type="InterPro" id="IPR050534">
    <property type="entry name" value="Coronavir_polyprotein_1ab"/>
</dbReference>
<organism evidence="7 8">
    <name type="scientific">Micrococcus aloeverae</name>
    <dbReference type="NCBI Taxonomy" id="1391911"/>
    <lineage>
        <taxon>Bacteria</taxon>
        <taxon>Bacillati</taxon>
        <taxon>Actinomycetota</taxon>
        <taxon>Actinomycetes</taxon>
        <taxon>Micrococcales</taxon>
        <taxon>Micrococcaceae</taxon>
        <taxon>Micrococcus</taxon>
    </lineage>
</organism>
<dbReference type="InterPro" id="IPR019993">
    <property type="entry name" value="RecB_nuclease_TM0106_put"/>
</dbReference>
<reference evidence="7 8" key="1">
    <citation type="submission" date="2020-08" db="EMBL/GenBank/DDBJ databases">
        <title>The Agave Microbiome: Exploring the role of microbial communities in plant adaptations to desert environments.</title>
        <authorList>
            <person name="Partida-Martinez L.P."/>
        </authorList>
    </citation>
    <scope>NUCLEOTIDE SEQUENCE [LARGE SCALE GENOMIC DNA]</scope>
    <source>
        <strain evidence="7 8">RAT4</strain>
    </source>
</reference>
<accession>A0ABR6DZF6</accession>
<evidence type="ECO:0000256" key="3">
    <source>
        <dbReference type="ARBA" id="ARBA00022806"/>
    </source>
</evidence>
<evidence type="ECO:0008006" key="9">
    <source>
        <dbReference type="Google" id="ProtNLM"/>
    </source>
</evidence>
<protein>
    <recommendedName>
        <fullName evidence="9">TM0106 family RecB-like nuclease</fullName>
    </recommendedName>
</protein>
<dbReference type="PANTHER" id="PTHR43788:SF8">
    <property type="entry name" value="DNA-BINDING PROTEIN SMUBP-2"/>
    <property type="match status" value="1"/>
</dbReference>
<name>A0ABR6DZF6_9MICC</name>
<keyword evidence="8" id="KW-1185">Reference proteome</keyword>
<dbReference type="CDD" id="cd18808">
    <property type="entry name" value="SF1_C_Upf1"/>
    <property type="match status" value="1"/>
</dbReference>
<dbReference type="PANTHER" id="PTHR43788">
    <property type="entry name" value="DNA2/NAM7 HELICASE FAMILY MEMBER"/>
    <property type="match status" value="1"/>
</dbReference>
<dbReference type="RefSeq" id="WP_182488632.1">
    <property type="nucleotide sequence ID" value="NZ_JAAFKM010000011.1"/>
</dbReference>
<dbReference type="EMBL" id="JACJIO010000009">
    <property type="protein sequence ID" value="MBA9081434.1"/>
    <property type="molecule type" value="Genomic_DNA"/>
</dbReference>
<keyword evidence="3" id="KW-0347">Helicase</keyword>
<dbReference type="NCBIfam" id="TIGR03491">
    <property type="entry name" value="TM0106 family RecB-like putative nuclease"/>
    <property type="match status" value="1"/>
</dbReference>
<evidence type="ECO:0000259" key="5">
    <source>
        <dbReference type="Pfam" id="PF13087"/>
    </source>
</evidence>
<evidence type="ECO:0000313" key="7">
    <source>
        <dbReference type="EMBL" id="MBA9081434.1"/>
    </source>
</evidence>
<keyword evidence="2" id="KW-0378">Hydrolase</keyword>
<dbReference type="Gene3D" id="3.40.50.300">
    <property type="entry name" value="P-loop containing nucleotide triphosphate hydrolases"/>
    <property type="match status" value="2"/>
</dbReference>
<proteinExistence type="predicted"/>